<proteinExistence type="inferred from homology"/>
<dbReference type="InterPro" id="IPR017901">
    <property type="entry name" value="C-CAP_CF_C-like"/>
</dbReference>
<organism evidence="6 7">
    <name type="scientific">Trypanosoma conorhini</name>
    <dbReference type="NCBI Taxonomy" id="83891"/>
    <lineage>
        <taxon>Eukaryota</taxon>
        <taxon>Discoba</taxon>
        <taxon>Euglenozoa</taxon>
        <taxon>Kinetoplastea</taxon>
        <taxon>Metakinetoplastina</taxon>
        <taxon>Trypanosomatida</taxon>
        <taxon>Trypanosomatidae</taxon>
        <taxon>Trypanosoma</taxon>
    </lineage>
</organism>
<dbReference type="PROSITE" id="PS51329">
    <property type="entry name" value="C_CAP_COFACTOR_C"/>
    <property type="match status" value="1"/>
</dbReference>
<name>A0A422Q4J2_9TRYP</name>
<dbReference type="InterPro" id="IPR012945">
    <property type="entry name" value="Tubulin-bd_cofactor_C_dom"/>
</dbReference>
<protein>
    <submittedName>
        <fullName evidence="6">Tubulin-specific chaperone C</fullName>
    </submittedName>
</protein>
<keyword evidence="7" id="KW-1185">Reference proteome</keyword>
<dbReference type="InterPro" id="IPR016098">
    <property type="entry name" value="CAP/MinC_C"/>
</dbReference>
<dbReference type="InterPro" id="IPR027684">
    <property type="entry name" value="TBCC"/>
</dbReference>
<evidence type="ECO:0000256" key="3">
    <source>
        <dbReference type="SAM" id="Coils"/>
    </source>
</evidence>
<sequence length="313" mass="34741">MEERFLRTRAEREEARQQKAAVPSPVAVDKLEFERQAKDFEREVAQLLGDGDARAAQERVNRFKRLVQEATSNAALTSHEMARSNATLARLQGLIDAKRDTAGRAKAFKFSAQPKSGGAEAVVGERQAASSASASSLRRGHEEQSRAGNVYGYAQGRTLCVGPAKAVFLRECEGCEVLLLPVPGSVFISDCARCKVYVACHQLRLKNCTDVDVYVWCASTPIIECCSGMRFGPYSCWTGLLQSRVEGHAYATHEEWVGGLGEQRVEERTKNAYQTVDDFQWLKKTPSPHWSVLPPETWETSSRRFVQGEPPAK</sequence>
<dbReference type="PANTHER" id="PTHR15139">
    <property type="entry name" value="TUBULIN FOLDING COFACTOR C"/>
    <property type="match status" value="1"/>
</dbReference>
<evidence type="ECO:0000256" key="4">
    <source>
        <dbReference type="SAM" id="MobiDB-lite"/>
    </source>
</evidence>
<evidence type="ECO:0000313" key="7">
    <source>
        <dbReference type="Proteomes" id="UP000284403"/>
    </source>
</evidence>
<keyword evidence="2" id="KW-0143">Chaperone</keyword>
<feature type="coiled-coil region" evidence="3">
    <location>
        <begin position="30"/>
        <end position="73"/>
    </location>
</feature>
<comment type="caution">
    <text evidence="6">The sequence shown here is derived from an EMBL/GenBank/DDBJ whole genome shotgun (WGS) entry which is preliminary data.</text>
</comment>
<dbReference type="PANTHER" id="PTHR15139:SF0">
    <property type="entry name" value="TUBULIN-SPECIFIC CHAPERONE C"/>
    <property type="match status" value="1"/>
</dbReference>
<evidence type="ECO:0000313" key="6">
    <source>
        <dbReference type="EMBL" id="RNF24875.1"/>
    </source>
</evidence>
<feature type="domain" description="C-CAP/cofactor C-like" evidence="5">
    <location>
        <begin position="132"/>
        <end position="281"/>
    </location>
</feature>
<dbReference type="RefSeq" id="XP_029230561.1">
    <property type="nucleotide sequence ID" value="XM_029369413.1"/>
</dbReference>
<dbReference type="SMART" id="SM00673">
    <property type="entry name" value="CARP"/>
    <property type="match status" value="2"/>
</dbReference>
<keyword evidence="3" id="KW-0175">Coiled coil</keyword>
<dbReference type="InterPro" id="IPR006599">
    <property type="entry name" value="CARP_motif"/>
</dbReference>
<dbReference type="GO" id="GO:0007021">
    <property type="term" value="P:tubulin complex assembly"/>
    <property type="evidence" value="ECO:0007669"/>
    <property type="project" value="TreeGrafter"/>
</dbReference>
<accession>A0A422Q4J2</accession>
<dbReference type="Gene3D" id="2.160.20.70">
    <property type="match status" value="1"/>
</dbReference>
<evidence type="ECO:0000256" key="1">
    <source>
        <dbReference type="ARBA" id="ARBA00008848"/>
    </source>
</evidence>
<dbReference type="OrthoDB" id="194775at2759"/>
<dbReference type="Pfam" id="PF07986">
    <property type="entry name" value="TBCC"/>
    <property type="match status" value="1"/>
</dbReference>
<dbReference type="GO" id="GO:0005737">
    <property type="term" value="C:cytoplasm"/>
    <property type="evidence" value="ECO:0007669"/>
    <property type="project" value="TreeGrafter"/>
</dbReference>
<dbReference type="EMBL" id="MKKU01000094">
    <property type="protein sequence ID" value="RNF24875.1"/>
    <property type="molecule type" value="Genomic_DNA"/>
</dbReference>
<dbReference type="AlphaFoldDB" id="A0A422Q4J2"/>
<gene>
    <name evidence="6" type="ORF">Tco025E_02488</name>
</gene>
<dbReference type="GeneID" id="40316099"/>
<feature type="region of interest" description="Disordered" evidence="4">
    <location>
        <begin position="1"/>
        <end position="23"/>
    </location>
</feature>
<feature type="compositionally biased region" description="Basic and acidic residues" evidence="4">
    <location>
        <begin position="1"/>
        <end position="17"/>
    </location>
</feature>
<evidence type="ECO:0000256" key="2">
    <source>
        <dbReference type="ARBA" id="ARBA00023186"/>
    </source>
</evidence>
<dbReference type="GO" id="GO:0007023">
    <property type="term" value="P:post-chaperonin tubulin folding pathway"/>
    <property type="evidence" value="ECO:0007669"/>
    <property type="project" value="InterPro"/>
</dbReference>
<comment type="similarity">
    <text evidence="1">Belongs to the TBCC family.</text>
</comment>
<dbReference type="Proteomes" id="UP000284403">
    <property type="component" value="Unassembled WGS sequence"/>
</dbReference>
<reference evidence="6 7" key="1">
    <citation type="journal article" date="2018" name="BMC Genomics">
        <title>Genomic comparison of Trypanosoma conorhini and Trypanosoma rangeli to Trypanosoma cruzi strains of high and low virulence.</title>
        <authorList>
            <person name="Bradwell K.R."/>
            <person name="Koparde V.N."/>
            <person name="Matveyev A.V."/>
            <person name="Serrano M.G."/>
            <person name="Alves J.M."/>
            <person name="Parikh H."/>
            <person name="Huang B."/>
            <person name="Lee V."/>
            <person name="Espinosa-Alvarez O."/>
            <person name="Ortiz P.A."/>
            <person name="Costa-Martins A.G."/>
            <person name="Teixeira M.M."/>
            <person name="Buck G.A."/>
        </authorList>
    </citation>
    <scope>NUCLEOTIDE SEQUENCE [LARGE SCALE GENOMIC DNA]</scope>
    <source>
        <strain evidence="6 7">025E</strain>
    </source>
</reference>
<evidence type="ECO:0000259" key="5">
    <source>
        <dbReference type="PROSITE" id="PS51329"/>
    </source>
</evidence>